<evidence type="ECO:0000256" key="1">
    <source>
        <dbReference type="ARBA" id="ARBA00022729"/>
    </source>
</evidence>
<proteinExistence type="predicted"/>
<dbReference type="InterPro" id="IPR044788">
    <property type="entry name" value="X8_dom_prot"/>
</dbReference>
<dbReference type="GO" id="GO:0009506">
    <property type="term" value="C:plasmodesma"/>
    <property type="evidence" value="ECO:0007669"/>
    <property type="project" value="UniProtKB-ARBA"/>
</dbReference>
<dbReference type="AlphaFoldDB" id="A0AAP0BVI9"/>
<evidence type="ECO:0000259" key="2">
    <source>
        <dbReference type="SMART" id="SM00768"/>
    </source>
</evidence>
<dbReference type="PANTHER" id="PTHR31044">
    <property type="entry name" value="BETA-1,3 GLUCANASE"/>
    <property type="match status" value="1"/>
</dbReference>
<evidence type="ECO:0000313" key="3">
    <source>
        <dbReference type="EMBL" id="KAK8951848.1"/>
    </source>
</evidence>
<comment type="caution">
    <text evidence="3">The sequence shown here is derived from an EMBL/GenBank/DDBJ whole genome shotgun (WGS) entry which is preliminary data.</text>
</comment>
<dbReference type="PANTHER" id="PTHR31044:SF130">
    <property type="entry name" value="CARBOHYDRATE-BINDING X8 DOMAIN SUPERFAMILY PROTEIN"/>
    <property type="match status" value="1"/>
</dbReference>
<reference evidence="3 4" key="1">
    <citation type="journal article" date="2022" name="Nat. Plants">
        <title>Genomes of leafy and leafless Platanthera orchids illuminate the evolution of mycoheterotrophy.</title>
        <authorList>
            <person name="Li M.H."/>
            <person name="Liu K.W."/>
            <person name="Li Z."/>
            <person name="Lu H.C."/>
            <person name="Ye Q.L."/>
            <person name="Zhang D."/>
            <person name="Wang J.Y."/>
            <person name="Li Y.F."/>
            <person name="Zhong Z.M."/>
            <person name="Liu X."/>
            <person name="Yu X."/>
            <person name="Liu D.K."/>
            <person name="Tu X.D."/>
            <person name="Liu B."/>
            <person name="Hao Y."/>
            <person name="Liao X.Y."/>
            <person name="Jiang Y.T."/>
            <person name="Sun W.H."/>
            <person name="Chen J."/>
            <person name="Chen Y.Q."/>
            <person name="Ai Y."/>
            <person name="Zhai J.W."/>
            <person name="Wu S.S."/>
            <person name="Zhou Z."/>
            <person name="Hsiao Y.Y."/>
            <person name="Wu W.L."/>
            <person name="Chen Y.Y."/>
            <person name="Lin Y.F."/>
            <person name="Hsu J.L."/>
            <person name="Li C.Y."/>
            <person name="Wang Z.W."/>
            <person name="Zhao X."/>
            <person name="Zhong W.Y."/>
            <person name="Ma X.K."/>
            <person name="Ma L."/>
            <person name="Huang J."/>
            <person name="Chen G.Z."/>
            <person name="Huang M.Z."/>
            <person name="Huang L."/>
            <person name="Peng D.H."/>
            <person name="Luo Y.B."/>
            <person name="Zou S.Q."/>
            <person name="Chen S.P."/>
            <person name="Lan S."/>
            <person name="Tsai W.C."/>
            <person name="Van de Peer Y."/>
            <person name="Liu Z.J."/>
        </authorList>
    </citation>
    <scope>NUCLEOTIDE SEQUENCE [LARGE SCALE GENOMIC DNA]</scope>
    <source>
        <strain evidence="3">Lor287</strain>
    </source>
</reference>
<protein>
    <submittedName>
        <fullName evidence="3">Glucan endo-1,3-beta-D-glucosidase</fullName>
    </submittedName>
</protein>
<keyword evidence="1" id="KW-0732">Signal</keyword>
<dbReference type="Pfam" id="PF07983">
    <property type="entry name" value="X8"/>
    <property type="match status" value="1"/>
</dbReference>
<dbReference type="EMBL" id="JBBWWQ010000003">
    <property type="protein sequence ID" value="KAK8951848.1"/>
    <property type="molecule type" value="Genomic_DNA"/>
</dbReference>
<dbReference type="Proteomes" id="UP001418222">
    <property type="component" value="Unassembled WGS sequence"/>
</dbReference>
<gene>
    <name evidence="3" type="primary">OLE9</name>
    <name evidence="3" type="ORF">KSP39_PZI003340</name>
</gene>
<dbReference type="InterPro" id="IPR012946">
    <property type="entry name" value="X8"/>
</dbReference>
<dbReference type="SMART" id="SM00768">
    <property type="entry name" value="X8"/>
    <property type="match status" value="1"/>
</dbReference>
<keyword evidence="4" id="KW-1185">Reference proteome</keyword>
<sequence length="112" mass="12076">MVADLEEGAVVDPREVRAAAKNTWCVANPATSEADLQNNIQFACSSTDCSLIQYGGACFDPQTIIFHASVAMNLYYQSVGRNSWNCYFGGSGLIVTTDPSYGNCKYANAEIC</sequence>
<accession>A0AAP0BVI9</accession>
<dbReference type="Gene3D" id="1.20.58.1040">
    <property type="match status" value="1"/>
</dbReference>
<evidence type="ECO:0000313" key="4">
    <source>
        <dbReference type="Proteomes" id="UP001418222"/>
    </source>
</evidence>
<feature type="domain" description="X8" evidence="2">
    <location>
        <begin position="23"/>
        <end position="106"/>
    </location>
</feature>
<name>A0AAP0BVI9_9ASPA</name>
<organism evidence="3 4">
    <name type="scientific">Platanthera zijinensis</name>
    <dbReference type="NCBI Taxonomy" id="2320716"/>
    <lineage>
        <taxon>Eukaryota</taxon>
        <taxon>Viridiplantae</taxon>
        <taxon>Streptophyta</taxon>
        <taxon>Embryophyta</taxon>
        <taxon>Tracheophyta</taxon>
        <taxon>Spermatophyta</taxon>
        <taxon>Magnoliopsida</taxon>
        <taxon>Liliopsida</taxon>
        <taxon>Asparagales</taxon>
        <taxon>Orchidaceae</taxon>
        <taxon>Orchidoideae</taxon>
        <taxon>Orchideae</taxon>
        <taxon>Orchidinae</taxon>
        <taxon>Platanthera</taxon>
    </lineage>
</organism>